<dbReference type="Gene3D" id="3.40.630.30">
    <property type="match status" value="1"/>
</dbReference>
<feature type="domain" description="N-acetyltransferase" evidence="1">
    <location>
        <begin position="6"/>
        <end position="158"/>
    </location>
</feature>
<reference evidence="2 3" key="1">
    <citation type="submission" date="2018-12" db="EMBL/GenBank/DDBJ databases">
        <authorList>
            <person name="Li F."/>
        </authorList>
    </citation>
    <scope>NUCLEOTIDE SEQUENCE [LARGE SCALE GENOMIC DNA]</scope>
    <source>
        <strain evidence="2 3">EGI 6500705</strain>
    </source>
</reference>
<dbReference type="AlphaFoldDB" id="A0A433JP83"/>
<dbReference type="InterPro" id="IPR000182">
    <property type="entry name" value="GNAT_dom"/>
</dbReference>
<dbReference type="CDD" id="cd04301">
    <property type="entry name" value="NAT_SF"/>
    <property type="match status" value="1"/>
</dbReference>
<organism evidence="2 3">
    <name type="scientific">Labedella endophytica</name>
    <dbReference type="NCBI Taxonomy" id="1523160"/>
    <lineage>
        <taxon>Bacteria</taxon>
        <taxon>Bacillati</taxon>
        <taxon>Actinomycetota</taxon>
        <taxon>Actinomycetes</taxon>
        <taxon>Micrococcales</taxon>
        <taxon>Microbacteriaceae</taxon>
        <taxon>Labedella</taxon>
    </lineage>
</organism>
<dbReference type="SUPFAM" id="SSF55729">
    <property type="entry name" value="Acyl-CoA N-acyltransferases (Nat)"/>
    <property type="match status" value="1"/>
</dbReference>
<dbReference type="Pfam" id="PF00583">
    <property type="entry name" value="Acetyltransf_1"/>
    <property type="match status" value="1"/>
</dbReference>
<dbReference type="GO" id="GO:0016747">
    <property type="term" value="F:acyltransferase activity, transferring groups other than amino-acyl groups"/>
    <property type="evidence" value="ECO:0007669"/>
    <property type="project" value="InterPro"/>
</dbReference>
<comment type="caution">
    <text evidence="2">The sequence shown here is derived from an EMBL/GenBank/DDBJ whole genome shotgun (WGS) entry which is preliminary data.</text>
</comment>
<keyword evidence="3" id="KW-1185">Reference proteome</keyword>
<evidence type="ECO:0000313" key="2">
    <source>
        <dbReference type="EMBL" id="RUQ98178.1"/>
    </source>
</evidence>
<accession>A0A433JP83</accession>
<proteinExistence type="predicted"/>
<protein>
    <submittedName>
        <fullName evidence="2">GNAT family N-acetyltransferase</fullName>
    </submittedName>
</protein>
<evidence type="ECO:0000313" key="3">
    <source>
        <dbReference type="Proteomes" id="UP000274909"/>
    </source>
</evidence>
<keyword evidence="2" id="KW-0808">Transferase</keyword>
<name>A0A433JP83_9MICO</name>
<dbReference type="InterPro" id="IPR016181">
    <property type="entry name" value="Acyl_CoA_acyltransferase"/>
</dbReference>
<evidence type="ECO:0000259" key="1">
    <source>
        <dbReference type="PROSITE" id="PS51186"/>
    </source>
</evidence>
<dbReference type="OrthoDB" id="9814648at2"/>
<gene>
    <name evidence="2" type="ORF">ELQ94_14245</name>
</gene>
<dbReference type="EMBL" id="RZGZ01000004">
    <property type="protein sequence ID" value="RUQ98178.1"/>
    <property type="molecule type" value="Genomic_DNA"/>
</dbReference>
<dbReference type="PROSITE" id="PS51186">
    <property type="entry name" value="GNAT"/>
    <property type="match status" value="1"/>
</dbReference>
<sequence length="160" mass="16971">MAGKRIELVPTDADSMPALLRLFDDPSFDGWGGPAPLTPDVIAAKYAGGRLPEVECFIVEVDASPAGLAILHADDDGAGGMDLILLPSGRGHGVGRSVVSLLAERAREVRGWQRLTVDPDLANTEGIGFWRSVGFTPVRDEAASLERQPLVLMDMVLVGP</sequence>
<dbReference type="RefSeq" id="WP_127051031.1">
    <property type="nucleotide sequence ID" value="NZ_RZGZ01000004.1"/>
</dbReference>
<dbReference type="Proteomes" id="UP000274909">
    <property type="component" value="Unassembled WGS sequence"/>
</dbReference>